<evidence type="ECO:0000256" key="6">
    <source>
        <dbReference type="ARBA" id="ARBA00022989"/>
    </source>
</evidence>
<keyword evidence="8" id="KW-0675">Receptor</keyword>
<feature type="transmembrane region" description="Helical" evidence="10">
    <location>
        <begin position="87"/>
        <end position="106"/>
    </location>
</feature>
<keyword evidence="7 10" id="KW-0472">Membrane</keyword>
<comment type="caution">
    <text evidence="11">The sequence shown here is derived from an EMBL/GenBank/DDBJ whole genome shotgun (WGS) entry which is preliminary data.</text>
</comment>
<dbReference type="GO" id="GO:0004984">
    <property type="term" value="F:olfactory receptor activity"/>
    <property type="evidence" value="ECO:0007669"/>
    <property type="project" value="InterPro"/>
</dbReference>
<dbReference type="AlphaFoldDB" id="A0AAD9VR95"/>
<dbReference type="PANTHER" id="PTHR21137:SF35">
    <property type="entry name" value="ODORANT RECEPTOR 19A-RELATED"/>
    <property type="match status" value="1"/>
</dbReference>
<dbReference type="InterPro" id="IPR004117">
    <property type="entry name" value="7tm6_olfct_rcpt"/>
</dbReference>
<reference evidence="11" key="1">
    <citation type="submission" date="2021-08" db="EMBL/GenBank/DDBJ databases">
        <authorList>
            <person name="Misof B."/>
            <person name="Oliver O."/>
            <person name="Podsiadlowski L."/>
            <person name="Donath A."/>
            <person name="Peters R."/>
            <person name="Mayer C."/>
            <person name="Rust J."/>
            <person name="Gunkel S."/>
            <person name="Lesny P."/>
            <person name="Martin S."/>
            <person name="Oeyen J.P."/>
            <person name="Petersen M."/>
            <person name="Panagiotis P."/>
            <person name="Wilbrandt J."/>
            <person name="Tanja T."/>
        </authorList>
    </citation>
    <scope>NUCLEOTIDE SEQUENCE</scope>
    <source>
        <strain evidence="11">GBR_01_08_01A</strain>
        <tissue evidence="11">Thorax + abdomen</tissue>
    </source>
</reference>
<keyword evidence="4 10" id="KW-0812">Transmembrane</keyword>
<keyword evidence="9" id="KW-0807">Transducer</keyword>
<sequence length="312" mass="35807">MNELVDLPRKSQVNVAYLKDNEYSIQLMRWLLTSMGAWQSSTATSATEKLRSIVLIIACFSLICLTFVPCTLYALLEEENLQARMKALGQVSYWVMGTIKYSYILFHRKNVRRCLDHIERDWFMVQRPKDRNIMLIYASNARYFVFICMSFTFGGVLMYSLVKGMTPVPAFVDNHTVYLHPLPCPCYSKLVDTKFHPAYEIMYGVQFFSALITSSIVVCACSLAAIFVMHACGQLAMMMAWMKDSFNETVDPADYELTDVVGLHVRVLSFIEYIENVINHICLVELLGCTLNMCLLGYFCITVRPRYSCDKL</sequence>
<evidence type="ECO:0000256" key="3">
    <source>
        <dbReference type="ARBA" id="ARBA00022606"/>
    </source>
</evidence>
<keyword evidence="12" id="KW-1185">Reference proteome</keyword>
<keyword evidence="2" id="KW-1003">Cell membrane</keyword>
<reference evidence="11" key="2">
    <citation type="journal article" date="2023" name="Commun. Biol.">
        <title>Intrasexual cuticular hydrocarbon dimorphism in a wasp sheds light on hydrocarbon biosynthesis genes in Hymenoptera.</title>
        <authorList>
            <person name="Moris V.C."/>
            <person name="Podsiadlowski L."/>
            <person name="Martin S."/>
            <person name="Oeyen J.P."/>
            <person name="Donath A."/>
            <person name="Petersen M."/>
            <person name="Wilbrandt J."/>
            <person name="Misof B."/>
            <person name="Liedtke D."/>
            <person name="Thamm M."/>
            <person name="Scheiner R."/>
            <person name="Schmitt T."/>
            <person name="Niehuis O."/>
        </authorList>
    </citation>
    <scope>NUCLEOTIDE SEQUENCE</scope>
    <source>
        <strain evidence="11">GBR_01_08_01A</strain>
    </source>
</reference>
<evidence type="ECO:0000256" key="9">
    <source>
        <dbReference type="ARBA" id="ARBA00023224"/>
    </source>
</evidence>
<accession>A0AAD9VR95</accession>
<keyword evidence="6 10" id="KW-1133">Transmembrane helix</keyword>
<feature type="transmembrane region" description="Helical" evidence="10">
    <location>
        <begin position="207"/>
        <end position="233"/>
    </location>
</feature>
<evidence type="ECO:0000256" key="8">
    <source>
        <dbReference type="ARBA" id="ARBA00023170"/>
    </source>
</evidence>
<evidence type="ECO:0000256" key="1">
    <source>
        <dbReference type="ARBA" id="ARBA00004651"/>
    </source>
</evidence>
<evidence type="ECO:0008006" key="13">
    <source>
        <dbReference type="Google" id="ProtNLM"/>
    </source>
</evidence>
<feature type="transmembrane region" description="Helical" evidence="10">
    <location>
        <begin position="53"/>
        <end position="75"/>
    </location>
</feature>
<organism evidence="11 12">
    <name type="scientific">Odynerus spinipes</name>
    <dbReference type="NCBI Taxonomy" id="1348599"/>
    <lineage>
        <taxon>Eukaryota</taxon>
        <taxon>Metazoa</taxon>
        <taxon>Ecdysozoa</taxon>
        <taxon>Arthropoda</taxon>
        <taxon>Hexapoda</taxon>
        <taxon>Insecta</taxon>
        <taxon>Pterygota</taxon>
        <taxon>Neoptera</taxon>
        <taxon>Endopterygota</taxon>
        <taxon>Hymenoptera</taxon>
        <taxon>Apocrita</taxon>
        <taxon>Aculeata</taxon>
        <taxon>Vespoidea</taxon>
        <taxon>Vespidae</taxon>
        <taxon>Eumeninae</taxon>
        <taxon>Odynerus</taxon>
    </lineage>
</organism>
<dbReference type="GO" id="GO:0005886">
    <property type="term" value="C:plasma membrane"/>
    <property type="evidence" value="ECO:0007669"/>
    <property type="project" value="UniProtKB-SubCell"/>
</dbReference>
<keyword evidence="5" id="KW-0552">Olfaction</keyword>
<protein>
    <recommendedName>
        <fullName evidence="13">Odorant receptor</fullName>
    </recommendedName>
</protein>
<keyword evidence="3" id="KW-0716">Sensory transduction</keyword>
<evidence type="ECO:0000256" key="5">
    <source>
        <dbReference type="ARBA" id="ARBA00022725"/>
    </source>
</evidence>
<gene>
    <name evidence="11" type="ORF">KPH14_009210</name>
</gene>
<dbReference type="Pfam" id="PF02949">
    <property type="entry name" value="7tm_6"/>
    <property type="match status" value="1"/>
</dbReference>
<evidence type="ECO:0000256" key="2">
    <source>
        <dbReference type="ARBA" id="ARBA00022475"/>
    </source>
</evidence>
<dbReference type="EMBL" id="JAIFRP010000030">
    <property type="protein sequence ID" value="KAK2583190.1"/>
    <property type="molecule type" value="Genomic_DNA"/>
</dbReference>
<feature type="transmembrane region" description="Helical" evidence="10">
    <location>
        <begin position="143"/>
        <end position="162"/>
    </location>
</feature>
<dbReference type="GO" id="GO:0005549">
    <property type="term" value="F:odorant binding"/>
    <property type="evidence" value="ECO:0007669"/>
    <property type="project" value="InterPro"/>
</dbReference>
<evidence type="ECO:0000313" key="12">
    <source>
        <dbReference type="Proteomes" id="UP001258017"/>
    </source>
</evidence>
<evidence type="ECO:0000256" key="4">
    <source>
        <dbReference type="ARBA" id="ARBA00022692"/>
    </source>
</evidence>
<dbReference type="Proteomes" id="UP001258017">
    <property type="component" value="Unassembled WGS sequence"/>
</dbReference>
<evidence type="ECO:0000313" key="11">
    <source>
        <dbReference type="EMBL" id="KAK2583190.1"/>
    </source>
</evidence>
<evidence type="ECO:0000256" key="7">
    <source>
        <dbReference type="ARBA" id="ARBA00023136"/>
    </source>
</evidence>
<proteinExistence type="predicted"/>
<dbReference type="GO" id="GO:0007165">
    <property type="term" value="P:signal transduction"/>
    <property type="evidence" value="ECO:0007669"/>
    <property type="project" value="UniProtKB-KW"/>
</dbReference>
<evidence type="ECO:0000256" key="10">
    <source>
        <dbReference type="SAM" id="Phobius"/>
    </source>
</evidence>
<dbReference type="PANTHER" id="PTHR21137">
    <property type="entry name" value="ODORANT RECEPTOR"/>
    <property type="match status" value="1"/>
</dbReference>
<comment type="subcellular location">
    <subcellularLocation>
        <location evidence="1">Cell membrane</location>
        <topology evidence="1">Multi-pass membrane protein</topology>
    </subcellularLocation>
</comment>
<name>A0AAD9VR95_9HYME</name>